<dbReference type="Proteomes" id="UP000615446">
    <property type="component" value="Unassembled WGS sequence"/>
</dbReference>
<dbReference type="EMBL" id="BLAL01000178">
    <property type="protein sequence ID" value="GES88264.1"/>
    <property type="molecule type" value="Genomic_DNA"/>
</dbReference>
<comment type="caution">
    <text evidence="2">The sequence shown here is derived from an EMBL/GenBank/DDBJ whole genome shotgun (WGS) entry which is preliminary data.</text>
</comment>
<proteinExistence type="predicted"/>
<evidence type="ECO:0000313" key="2">
    <source>
        <dbReference type="EMBL" id="GES88264.1"/>
    </source>
</evidence>
<protein>
    <submittedName>
        <fullName evidence="2">Uncharacterized protein</fullName>
    </submittedName>
</protein>
<evidence type="ECO:0000256" key="1">
    <source>
        <dbReference type="SAM" id="MobiDB-lite"/>
    </source>
</evidence>
<sequence length="397" mass="46439">MTSNVIKINGKCIRIYNLSRKALYKKYLSNNWIHETDEIDIEEIDIPKKSVSDPKALDQFLAQIGIDISNKQKKSSPPVPSKSEQEKTEDQPVASESVENIIDNFITKLNTLISPLAKLEQEPEEWLDKHKYDYIKPWYKNSRDEMIDELYSTAKEYWVKYIDEDDPYNWDILLAELEEFDKIPYRDNLYLVKFGDAINKLKKWIKYNDNVDRQIKCLEFANYLKRYNENKETVFVEPPSCYKVAKLQPQIIECHSQINERECMEANGKEYESDYNDGLSDDGLFGKQVQILLPYENWKQGCWTTNEDDANLFFLLDYYDESQMPDNIGDPECIEKPEYIKDYINLAQDDPIPIGCIEKIERLAQSIAINVVGDHTSLLKSSNPPQYLNDTFSTSSR</sequence>
<accession>A0A8H3QT71</accession>
<dbReference type="AlphaFoldDB" id="A0A8H3QT71"/>
<gene>
    <name evidence="2" type="ORF">RCL2_001522200</name>
</gene>
<feature type="region of interest" description="Disordered" evidence="1">
    <location>
        <begin position="70"/>
        <end position="94"/>
    </location>
</feature>
<name>A0A8H3QT71_9GLOM</name>
<organism evidence="2 3">
    <name type="scientific">Rhizophagus clarus</name>
    <dbReference type="NCBI Taxonomy" id="94130"/>
    <lineage>
        <taxon>Eukaryota</taxon>
        <taxon>Fungi</taxon>
        <taxon>Fungi incertae sedis</taxon>
        <taxon>Mucoromycota</taxon>
        <taxon>Glomeromycotina</taxon>
        <taxon>Glomeromycetes</taxon>
        <taxon>Glomerales</taxon>
        <taxon>Glomeraceae</taxon>
        <taxon>Rhizophagus</taxon>
    </lineage>
</organism>
<evidence type="ECO:0000313" key="3">
    <source>
        <dbReference type="Proteomes" id="UP000615446"/>
    </source>
</evidence>
<reference evidence="2" key="1">
    <citation type="submission" date="2019-10" db="EMBL/GenBank/DDBJ databases">
        <title>Conservation and host-specific expression of non-tandemly repeated heterogenous ribosome RNA gene in arbuscular mycorrhizal fungi.</title>
        <authorList>
            <person name="Maeda T."/>
            <person name="Kobayashi Y."/>
            <person name="Nakagawa T."/>
            <person name="Ezawa T."/>
            <person name="Yamaguchi K."/>
            <person name="Bino T."/>
            <person name="Nishimoto Y."/>
            <person name="Shigenobu S."/>
            <person name="Kawaguchi M."/>
        </authorList>
    </citation>
    <scope>NUCLEOTIDE SEQUENCE</scope>
    <source>
        <strain evidence="2">HR1</strain>
    </source>
</reference>